<dbReference type="AlphaFoldDB" id="A0A8W8ND69"/>
<protein>
    <recommendedName>
        <fullName evidence="4">C-type lectin domain-containing protein</fullName>
    </recommendedName>
</protein>
<keyword evidence="1" id="KW-0472">Membrane</keyword>
<dbReference type="Proteomes" id="UP000005408">
    <property type="component" value="Unassembled WGS sequence"/>
</dbReference>
<dbReference type="CDD" id="cd00037">
    <property type="entry name" value="CLECT"/>
    <property type="match status" value="1"/>
</dbReference>
<dbReference type="InterPro" id="IPR016187">
    <property type="entry name" value="CTDL_fold"/>
</dbReference>
<dbReference type="InterPro" id="IPR016186">
    <property type="entry name" value="C-type_lectin-like/link_sf"/>
</dbReference>
<sequence>MDWYSRYLYSIVLSVLNGHSSAVVLKDVNLNWKEANEACQLIKFSQVKTEYKTFINEMDQGTPGYWIQDAVTEFSVVNKGCQKNVNILGSTTVENNRLLNCFQFCQNNANTTTIGVKGNNCSCLASLTSDTYLPIDNCDIPCVWEDRLCEMATVFSVFERQDSIGELGGFQIEECISIFSGSVGKLNCSSQNRYICQKNGILREFLDKVTWMEAVSKCAKQNQTLAYYLPFYVNYNRLRYPLSRYWIGIRQFYQIETVKQGSSSCPVIRQYNSVDIRVENSNCDEKKKYICSKVIGVVATVAILLLGFVCISIRRRSNSFRQRHYSQGSARALKLLRPEHKPMPQLTYHQIEQFFLSRMGGKPLAAERIPWKRKHTDEMMEDPRKDKYLKHSSGYSSYIYNCMVNTF</sequence>
<keyword evidence="1" id="KW-0812">Transmembrane</keyword>
<name>A0A8W8ND69_MAGGI</name>
<dbReference type="EnsemblMetazoa" id="G4844.18">
    <property type="protein sequence ID" value="G4844.18:cds"/>
    <property type="gene ID" value="G4844"/>
</dbReference>
<accession>A0A8W8ND69</accession>
<dbReference type="Gene3D" id="3.10.100.10">
    <property type="entry name" value="Mannose-Binding Protein A, subunit A"/>
    <property type="match status" value="1"/>
</dbReference>
<evidence type="ECO:0000313" key="2">
    <source>
        <dbReference type="EnsemblMetazoa" id="G4844.18:cds"/>
    </source>
</evidence>
<evidence type="ECO:0000256" key="1">
    <source>
        <dbReference type="SAM" id="Phobius"/>
    </source>
</evidence>
<feature type="transmembrane region" description="Helical" evidence="1">
    <location>
        <begin position="294"/>
        <end position="313"/>
    </location>
</feature>
<keyword evidence="3" id="KW-1185">Reference proteome</keyword>
<dbReference type="SUPFAM" id="SSF56436">
    <property type="entry name" value="C-type lectin-like"/>
    <property type="match status" value="1"/>
</dbReference>
<evidence type="ECO:0000313" key="3">
    <source>
        <dbReference type="Proteomes" id="UP000005408"/>
    </source>
</evidence>
<evidence type="ECO:0008006" key="4">
    <source>
        <dbReference type="Google" id="ProtNLM"/>
    </source>
</evidence>
<proteinExistence type="predicted"/>
<organism evidence="2 3">
    <name type="scientific">Magallana gigas</name>
    <name type="common">Pacific oyster</name>
    <name type="synonym">Crassostrea gigas</name>
    <dbReference type="NCBI Taxonomy" id="29159"/>
    <lineage>
        <taxon>Eukaryota</taxon>
        <taxon>Metazoa</taxon>
        <taxon>Spiralia</taxon>
        <taxon>Lophotrochozoa</taxon>
        <taxon>Mollusca</taxon>
        <taxon>Bivalvia</taxon>
        <taxon>Autobranchia</taxon>
        <taxon>Pteriomorphia</taxon>
        <taxon>Ostreida</taxon>
        <taxon>Ostreoidea</taxon>
        <taxon>Ostreidae</taxon>
        <taxon>Magallana</taxon>
    </lineage>
</organism>
<keyword evidence="1" id="KW-1133">Transmembrane helix</keyword>
<reference evidence="2" key="1">
    <citation type="submission" date="2022-08" db="UniProtKB">
        <authorList>
            <consortium name="EnsemblMetazoa"/>
        </authorList>
    </citation>
    <scope>IDENTIFICATION</scope>
    <source>
        <strain evidence="2">05x7-T-G4-1.051#20</strain>
    </source>
</reference>